<dbReference type="InterPro" id="IPR027417">
    <property type="entry name" value="P-loop_NTPase"/>
</dbReference>
<accession>A0A1B6FFR5</accession>
<feature type="non-terminal residue" evidence="1">
    <location>
        <position position="129"/>
    </location>
</feature>
<name>A0A1B6FFR5_9HEMI</name>
<gene>
    <name evidence="1" type="ORF">g.3575</name>
</gene>
<protein>
    <recommendedName>
        <fullName evidence="2">SNF2 N-terminal domain-containing protein</fullName>
    </recommendedName>
</protein>
<evidence type="ECO:0008006" key="2">
    <source>
        <dbReference type="Google" id="ProtNLM"/>
    </source>
</evidence>
<dbReference type="GO" id="GO:0003677">
    <property type="term" value="F:DNA binding"/>
    <property type="evidence" value="ECO:0007669"/>
    <property type="project" value="InterPro"/>
</dbReference>
<dbReference type="InterPro" id="IPR044972">
    <property type="entry name" value="Mot1"/>
</dbReference>
<dbReference type="GO" id="GO:0017025">
    <property type="term" value="F:TBP-class protein binding"/>
    <property type="evidence" value="ECO:0007669"/>
    <property type="project" value="InterPro"/>
</dbReference>
<dbReference type="EMBL" id="GECZ01020795">
    <property type="protein sequence ID" value="JAS48974.1"/>
    <property type="molecule type" value="Transcribed_RNA"/>
</dbReference>
<dbReference type="AlphaFoldDB" id="A0A1B6FFR5"/>
<dbReference type="GO" id="GO:0016887">
    <property type="term" value="F:ATP hydrolysis activity"/>
    <property type="evidence" value="ECO:0007669"/>
    <property type="project" value="InterPro"/>
</dbReference>
<evidence type="ECO:0000313" key="1">
    <source>
        <dbReference type="EMBL" id="JAS48974.1"/>
    </source>
</evidence>
<dbReference type="SUPFAM" id="SSF52540">
    <property type="entry name" value="P-loop containing nucleoside triphosphate hydrolases"/>
    <property type="match status" value="1"/>
</dbReference>
<proteinExistence type="predicted"/>
<dbReference type="PANTHER" id="PTHR36498:SF1">
    <property type="entry name" value="TATA-BINDING PROTEIN-ASSOCIATED FACTOR 172"/>
    <property type="match status" value="1"/>
</dbReference>
<dbReference type="PANTHER" id="PTHR36498">
    <property type="entry name" value="TATA-BINDING PROTEIN-ASSOCIATED FACTOR 172"/>
    <property type="match status" value="1"/>
</dbReference>
<feature type="non-terminal residue" evidence="1">
    <location>
        <position position="1"/>
    </location>
</feature>
<organism evidence="1">
    <name type="scientific">Cuerna arida</name>
    <dbReference type="NCBI Taxonomy" id="1464854"/>
    <lineage>
        <taxon>Eukaryota</taxon>
        <taxon>Metazoa</taxon>
        <taxon>Ecdysozoa</taxon>
        <taxon>Arthropoda</taxon>
        <taxon>Hexapoda</taxon>
        <taxon>Insecta</taxon>
        <taxon>Pterygota</taxon>
        <taxon>Neoptera</taxon>
        <taxon>Paraneoptera</taxon>
        <taxon>Hemiptera</taxon>
        <taxon>Auchenorrhyncha</taxon>
        <taxon>Membracoidea</taxon>
        <taxon>Cicadellidae</taxon>
        <taxon>Cicadellinae</taxon>
        <taxon>Proconiini</taxon>
        <taxon>Cuerna</taxon>
    </lineage>
</organism>
<sequence>SAHQVLDELSSGDNDKKKHAFQALRYLQNVCNHPKLVLNEKHPKYAKILDELNRKQQSLDSVRHSAKLLGLMQLLQECNIGASGEGSDQQLLVANQHRALIFCQSKAMLNIIEESLLKSLMPNIAYLRL</sequence>
<dbReference type="Gene3D" id="3.40.50.300">
    <property type="entry name" value="P-loop containing nucleotide triphosphate hydrolases"/>
    <property type="match status" value="1"/>
</dbReference>
<reference evidence="1" key="1">
    <citation type="submission" date="2015-11" db="EMBL/GenBank/DDBJ databases">
        <title>De novo transcriptome assembly of four potential Pierce s Disease insect vectors from Arizona vineyards.</title>
        <authorList>
            <person name="Tassone E.E."/>
        </authorList>
    </citation>
    <scope>NUCLEOTIDE SEQUENCE</scope>
</reference>